<keyword evidence="3" id="KW-1185">Reference proteome</keyword>
<feature type="compositionally biased region" description="Low complexity" evidence="1">
    <location>
        <begin position="275"/>
        <end position="285"/>
    </location>
</feature>
<feature type="region of interest" description="Disordered" evidence="1">
    <location>
        <begin position="252"/>
        <end position="420"/>
    </location>
</feature>
<gene>
    <name evidence="2" type="ORF">R3P38DRAFT_2843388</name>
</gene>
<feature type="compositionally biased region" description="Acidic residues" evidence="1">
    <location>
        <begin position="393"/>
        <end position="403"/>
    </location>
</feature>
<feature type="compositionally biased region" description="Low complexity" evidence="1">
    <location>
        <begin position="252"/>
        <end position="264"/>
    </location>
</feature>
<evidence type="ECO:0000313" key="3">
    <source>
        <dbReference type="Proteomes" id="UP001362999"/>
    </source>
</evidence>
<dbReference type="Proteomes" id="UP001362999">
    <property type="component" value="Unassembled WGS sequence"/>
</dbReference>
<feature type="region of interest" description="Disordered" evidence="1">
    <location>
        <begin position="1"/>
        <end position="27"/>
    </location>
</feature>
<feature type="compositionally biased region" description="Basic residues" evidence="1">
    <location>
        <begin position="265"/>
        <end position="274"/>
    </location>
</feature>
<feature type="compositionally biased region" description="Basic and acidic residues" evidence="1">
    <location>
        <begin position="184"/>
        <end position="194"/>
    </location>
</feature>
<feature type="compositionally biased region" description="Acidic residues" evidence="1">
    <location>
        <begin position="308"/>
        <end position="324"/>
    </location>
</feature>
<reference evidence="2 3" key="1">
    <citation type="journal article" date="2024" name="J Genomics">
        <title>Draft genome sequencing and assembly of Favolaschia claudopus CIRM-BRFM 2984 isolated from oak limbs.</title>
        <authorList>
            <person name="Navarro D."/>
            <person name="Drula E."/>
            <person name="Chaduli D."/>
            <person name="Cazenave R."/>
            <person name="Ahrendt S."/>
            <person name="Wang J."/>
            <person name="Lipzen A."/>
            <person name="Daum C."/>
            <person name="Barry K."/>
            <person name="Grigoriev I.V."/>
            <person name="Favel A."/>
            <person name="Rosso M.N."/>
            <person name="Martin F."/>
        </authorList>
    </citation>
    <scope>NUCLEOTIDE SEQUENCE [LARGE SCALE GENOMIC DNA]</scope>
    <source>
        <strain evidence="2 3">CIRM-BRFM 2984</strain>
    </source>
</reference>
<organism evidence="2 3">
    <name type="scientific">Favolaschia claudopus</name>
    <dbReference type="NCBI Taxonomy" id="2862362"/>
    <lineage>
        <taxon>Eukaryota</taxon>
        <taxon>Fungi</taxon>
        <taxon>Dikarya</taxon>
        <taxon>Basidiomycota</taxon>
        <taxon>Agaricomycotina</taxon>
        <taxon>Agaricomycetes</taxon>
        <taxon>Agaricomycetidae</taxon>
        <taxon>Agaricales</taxon>
        <taxon>Marasmiineae</taxon>
        <taxon>Mycenaceae</taxon>
        <taxon>Favolaschia</taxon>
    </lineage>
</organism>
<evidence type="ECO:0000313" key="2">
    <source>
        <dbReference type="EMBL" id="KAK7057858.1"/>
    </source>
</evidence>
<feature type="compositionally biased region" description="Low complexity" evidence="1">
    <location>
        <begin position="1"/>
        <end position="13"/>
    </location>
</feature>
<name>A0AAW0E291_9AGAR</name>
<feature type="region of interest" description="Disordered" evidence="1">
    <location>
        <begin position="141"/>
        <end position="222"/>
    </location>
</feature>
<accession>A0AAW0E291</accession>
<dbReference type="EMBL" id="JAWWNJ010000004">
    <property type="protein sequence ID" value="KAK7057858.1"/>
    <property type="molecule type" value="Genomic_DNA"/>
</dbReference>
<proteinExistence type="predicted"/>
<comment type="caution">
    <text evidence="2">The sequence shown here is derived from an EMBL/GenBank/DDBJ whole genome shotgun (WGS) entry which is preliminary data.</text>
</comment>
<evidence type="ECO:0000256" key="1">
    <source>
        <dbReference type="SAM" id="MobiDB-lite"/>
    </source>
</evidence>
<dbReference type="AlphaFoldDB" id="A0AAW0E291"/>
<sequence length="452" mass="48676">MARTSSTITSTTTPPAPEPPSRAAQRKQRLLELENEQRIEDAEALKFTDEQKLSLFLSFRSVKFEWSDLDGMRPTRSVRRRYNSSCPASPPAVSVAPQTHSLFPARPPALAHPPASPALAVLTNAHLASFGKDDTICVRRPSIPPPSVTSPSLSSLYRHPHPQPPPEYTSFPQYGYGYNTGEWGGDRNQDHEHLTLPSTPPRLPRSLSSPPGVPLRTSPTLAPPALTTPSIAFPCLTSPISPPALSPPTLATVAATARAPSPRRSSPRTRRKSSSSHSKLLASRPASHQQQSPIRVPLPPLLVSSPAGDDDEDAWVDEEGDGEGDTTILGVNPNEERVAEEPPTPVPASVWRFGDDGPRSPPALRVVVTDFGNGAGMDVDGDVDSGSDSGGGDGDESDEDDGLEPQTPRPYSYLSSGGYEERCEERYAPLPWVEVDLMEVRGGEKVGGKRKR</sequence>
<protein>
    <submittedName>
        <fullName evidence="2">Uncharacterized protein</fullName>
    </submittedName>
</protein>